<dbReference type="NCBIfam" id="TIGR01420">
    <property type="entry name" value="pilT_fam"/>
    <property type="match status" value="1"/>
</dbReference>
<dbReference type="SUPFAM" id="SSF52540">
    <property type="entry name" value="P-loop containing nucleoside triphosphate hydrolases"/>
    <property type="match status" value="1"/>
</dbReference>
<comment type="similarity">
    <text evidence="1">Belongs to the GSP E family.</text>
</comment>
<dbReference type="InterPro" id="IPR001482">
    <property type="entry name" value="T2SS/T4SS_dom"/>
</dbReference>
<dbReference type="Pfam" id="PF00437">
    <property type="entry name" value="T2SSE"/>
    <property type="match status" value="1"/>
</dbReference>
<evidence type="ECO:0000259" key="2">
    <source>
        <dbReference type="PROSITE" id="PS00662"/>
    </source>
</evidence>
<evidence type="ECO:0000313" key="4">
    <source>
        <dbReference type="Proteomes" id="UP001082703"/>
    </source>
</evidence>
<sequence length="344" mass="37404">MDFYQIVKDGVAQNASDIHLSANNRPAYRINGTMRFLDLPVLTAEEVDDMIGQCLPKEKFEKFHETGDMDASAEISGCGRFRVNAFRQTRGETLVMRVINSAAPEISQLNLPASISRVLELKDGLVLVTGPTGSGKSTTLAAILNELNRTRNSHIITIEDPIEYIHEPKNCLINQREIGADSVSYASALRAALREDPDILLVGEMRDLESIAIAVTAAETGHLVLSTLHTVGASKTIDRLIDVFPPAQQQQIRTQLSLVLKSVISQRLLPTADGKGRVAAFEMMFVNSAVSNLIREGRTANIGQSIQTGAGQGMMTLERSIGELLRCGRISKSTADEYLPDSGA</sequence>
<evidence type="ECO:0000256" key="1">
    <source>
        <dbReference type="ARBA" id="ARBA00006611"/>
    </source>
</evidence>
<dbReference type="Proteomes" id="UP001082703">
    <property type="component" value="Unassembled WGS sequence"/>
</dbReference>
<proteinExistence type="inferred from homology"/>
<dbReference type="InterPro" id="IPR027417">
    <property type="entry name" value="P-loop_NTPase"/>
</dbReference>
<dbReference type="PROSITE" id="PS00662">
    <property type="entry name" value="T2SP_E"/>
    <property type="match status" value="1"/>
</dbReference>
<dbReference type="PANTHER" id="PTHR30486">
    <property type="entry name" value="TWITCHING MOTILITY PROTEIN PILT"/>
    <property type="match status" value="1"/>
</dbReference>
<dbReference type="CDD" id="cd01131">
    <property type="entry name" value="PilT"/>
    <property type="match status" value="1"/>
</dbReference>
<dbReference type="RefSeq" id="WP_268058470.1">
    <property type="nucleotide sequence ID" value="NZ_JAPOHA010000008.1"/>
</dbReference>
<feature type="domain" description="Bacterial type II secretion system protein E" evidence="2">
    <location>
        <begin position="193"/>
        <end position="207"/>
    </location>
</feature>
<name>A0ABT4BU69_9FIRM</name>
<dbReference type="InterPro" id="IPR050921">
    <property type="entry name" value="T4SS_GSP_E_ATPase"/>
</dbReference>
<comment type="caution">
    <text evidence="3">The sequence shown here is derived from an EMBL/GenBank/DDBJ whole genome shotgun (WGS) entry which is preliminary data.</text>
</comment>
<organism evidence="3 4">
    <name type="scientific">Caproiciproducens galactitolivorans</name>
    <dbReference type="NCBI Taxonomy" id="642589"/>
    <lineage>
        <taxon>Bacteria</taxon>
        <taxon>Bacillati</taxon>
        <taxon>Bacillota</taxon>
        <taxon>Clostridia</taxon>
        <taxon>Eubacteriales</taxon>
        <taxon>Acutalibacteraceae</taxon>
        <taxon>Caproiciproducens</taxon>
    </lineage>
</organism>
<dbReference type="SMART" id="SM00382">
    <property type="entry name" value="AAA"/>
    <property type="match status" value="1"/>
</dbReference>
<dbReference type="Gene3D" id="3.40.50.300">
    <property type="entry name" value="P-loop containing nucleotide triphosphate hydrolases"/>
    <property type="match status" value="1"/>
</dbReference>
<gene>
    <name evidence="3" type="ORF">OUY18_09135</name>
</gene>
<dbReference type="InterPro" id="IPR006321">
    <property type="entry name" value="PilT/PilU"/>
</dbReference>
<dbReference type="Gene3D" id="3.30.450.90">
    <property type="match status" value="1"/>
</dbReference>
<dbReference type="EMBL" id="JAPOHA010000008">
    <property type="protein sequence ID" value="MCY1714419.1"/>
    <property type="molecule type" value="Genomic_DNA"/>
</dbReference>
<accession>A0ABT4BU69</accession>
<keyword evidence="4" id="KW-1185">Reference proteome</keyword>
<evidence type="ECO:0000313" key="3">
    <source>
        <dbReference type="EMBL" id="MCY1714419.1"/>
    </source>
</evidence>
<reference evidence="3 4" key="1">
    <citation type="submission" date="2022-11" db="EMBL/GenBank/DDBJ databases">
        <authorList>
            <person name="Caiyu Z."/>
        </authorList>
    </citation>
    <scope>NUCLEOTIDE SEQUENCE [LARGE SCALE GENOMIC DNA]</scope>
    <source>
        <strain evidence="3 4">YR-4</strain>
    </source>
</reference>
<dbReference type="InterPro" id="IPR003593">
    <property type="entry name" value="AAA+_ATPase"/>
</dbReference>
<protein>
    <submittedName>
        <fullName evidence="3">Type IV pilus twitching motility protein PilT</fullName>
    </submittedName>
</protein>